<dbReference type="Proteomes" id="UP001203058">
    <property type="component" value="Unassembled WGS sequence"/>
</dbReference>
<comment type="caution">
    <text evidence="8">The sequence shown here is derived from an EMBL/GenBank/DDBJ whole genome shotgun (WGS) entry which is preliminary data.</text>
</comment>
<keyword evidence="3" id="KW-1003">Cell membrane</keyword>
<proteinExistence type="inferred from homology"/>
<evidence type="ECO:0000313" key="8">
    <source>
        <dbReference type="EMBL" id="MCH8616684.1"/>
    </source>
</evidence>
<organism evidence="8 9">
    <name type="scientific">Sphingomonas telluris</name>
    <dbReference type="NCBI Taxonomy" id="2907998"/>
    <lineage>
        <taxon>Bacteria</taxon>
        <taxon>Pseudomonadati</taxon>
        <taxon>Pseudomonadota</taxon>
        <taxon>Alphaproteobacteria</taxon>
        <taxon>Sphingomonadales</taxon>
        <taxon>Sphingomonadaceae</taxon>
        <taxon>Sphingomonas</taxon>
    </lineage>
</organism>
<evidence type="ECO:0000256" key="1">
    <source>
        <dbReference type="ARBA" id="ARBA00004651"/>
    </source>
</evidence>
<comment type="similarity">
    <text evidence="2">Belongs to the UPF0719 family.</text>
</comment>
<evidence type="ECO:0000256" key="5">
    <source>
        <dbReference type="ARBA" id="ARBA00022989"/>
    </source>
</evidence>
<evidence type="ECO:0000256" key="4">
    <source>
        <dbReference type="ARBA" id="ARBA00022692"/>
    </source>
</evidence>
<name>A0ABS9VQ89_9SPHN</name>
<evidence type="ECO:0000256" key="3">
    <source>
        <dbReference type="ARBA" id="ARBA00022475"/>
    </source>
</evidence>
<accession>A0ABS9VQ89</accession>
<keyword evidence="9" id="KW-1185">Reference proteome</keyword>
<dbReference type="InterPro" id="IPR007140">
    <property type="entry name" value="DUF350"/>
</dbReference>
<dbReference type="EMBL" id="JAKZHW010000002">
    <property type="protein sequence ID" value="MCH8616684.1"/>
    <property type="molecule type" value="Genomic_DNA"/>
</dbReference>
<feature type="transmembrane region" description="Helical" evidence="7">
    <location>
        <begin position="47"/>
        <end position="66"/>
    </location>
</feature>
<sequence length="67" mass="7510">MEWRIILLNFAYATMGVVMMFLSYRVFDWLTPQVDFPVELKQGNVAVAIFIAAIFVSIALIIGGALN</sequence>
<dbReference type="RefSeq" id="WP_241447581.1">
    <property type="nucleotide sequence ID" value="NZ_JAKZHW010000002.1"/>
</dbReference>
<keyword evidence="5 7" id="KW-1133">Transmembrane helix</keyword>
<dbReference type="Pfam" id="PF03994">
    <property type="entry name" value="DUF350"/>
    <property type="match status" value="1"/>
</dbReference>
<gene>
    <name evidence="8" type="ORF">LZ016_11310</name>
</gene>
<evidence type="ECO:0000313" key="9">
    <source>
        <dbReference type="Proteomes" id="UP001203058"/>
    </source>
</evidence>
<keyword evidence="4 7" id="KW-0812">Transmembrane</keyword>
<protein>
    <submittedName>
        <fullName evidence="8">DUF350 domain-containing protein</fullName>
    </submittedName>
</protein>
<evidence type="ECO:0000256" key="2">
    <source>
        <dbReference type="ARBA" id="ARBA00005779"/>
    </source>
</evidence>
<reference evidence="8 9" key="1">
    <citation type="submission" date="2022-03" db="EMBL/GenBank/DDBJ databases">
        <authorList>
            <person name="Jo J.-H."/>
            <person name="Im W.-T."/>
        </authorList>
    </citation>
    <scope>NUCLEOTIDE SEQUENCE [LARGE SCALE GENOMIC DNA]</scope>
    <source>
        <strain evidence="8 9">SM33</strain>
    </source>
</reference>
<evidence type="ECO:0000256" key="7">
    <source>
        <dbReference type="SAM" id="Phobius"/>
    </source>
</evidence>
<comment type="subcellular location">
    <subcellularLocation>
        <location evidence="1">Cell membrane</location>
        <topology evidence="1">Multi-pass membrane protein</topology>
    </subcellularLocation>
</comment>
<evidence type="ECO:0000256" key="6">
    <source>
        <dbReference type="ARBA" id="ARBA00023136"/>
    </source>
</evidence>
<feature type="transmembrane region" description="Helical" evidence="7">
    <location>
        <begin position="7"/>
        <end position="27"/>
    </location>
</feature>
<keyword evidence="6 7" id="KW-0472">Membrane</keyword>